<evidence type="ECO:0000259" key="1">
    <source>
        <dbReference type="PROSITE" id="PS51186"/>
    </source>
</evidence>
<dbReference type="AlphaFoldDB" id="A0A0H2M9I3"/>
<dbReference type="STRING" id="1489064.WH96_20230"/>
<evidence type="ECO:0000313" key="3">
    <source>
        <dbReference type="Proteomes" id="UP000035444"/>
    </source>
</evidence>
<organism evidence="2 3">
    <name type="scientific">Kiloniella spongiae</name>
    <dbReference type="NCBI Taxonomy" id="1489064"/>
    <lineage>
        <taxon>Bacteria</taxon>
        <taxon>Pseudomonadati</taxon>
        <taxon>Pseudomonadota</taxon>
        <taxon>Alphaproteobacteria</taxon>
        <taxon>Rhodospirillales</taxon>
        <taxon>Kiloniellaceae</taxon>
        <taxon>Kiloniella</taxon>
    </lineage>
</organism>
<accession>A0A0H2M9I3</accession>
<proteinExistence type="predicted"/>
<dbReference type="SUPFAM" id="SSF55729">
    <property type="entry name" value="Acyl-CoA N-acyltransferases (Nat)"/>
    <property type="match status" value="1"/>
</dbReference>
<dbReference type="Gene3D" id="3.40.630.30">
    <property type="match status" value="1"/>
</dbReference>
<sequence length="216" mass="25246">MEFPVFTKKQARVFVLNTKPDMTHKNKIMNDSGLIKVTREILSSAVNLLELKDYEIHELCAIKEQHWPHSISEQRRWWHENSDCTDVIVRIYREKALIAFLRLREREVFSRDVPHPARCVTEVCVDQRVIGTGVGRFLMSEVVRYLDEEKIKIGYLLCTSGQEHFYAQCGWHLVPTVTIRKDLLGEIQFLDEERCCFVYDPDGVVCETILLTGKVF</sequence>
<name>A0A0H2M9I3_9PROT</name>
<dbReference type="Proteomes" id="UP000035444">
    <property type="component" value="Unassembled WGS sequence"/>
</dbReference>
<evidence type="ECO:0000313" key="2">
    <source>
        <dbReference type="EMBL" id="KLN58953.1"/>
    </source>
</evidence>
<comment type="caution">
    <text evidence="2">The sequence shown here is derived from an EMBL/GenBank/DDBJ whole genome shotgun (WGS) entry which is preliminary data.</text>
</comment>
<dbReference type="InterPro" id="IPR000182">
    <property type="entry name" value="GNAT_dom"/>
</dbReference>
<reference evidence="2 3" key="1">
    <citation type="submission" date="2015-03" db="EMBL/GenBank/DDBJ databases">
        <title>Genome Sequence of Kiloniella spongiae MEBiC09566, isolated from a marine sponge.</title>
        <authorList>
            <person name="Shao Z."/>
            <person name="Wang L."/>
            <person name="Li X."/>
        </authorList>
    </citation>
    <scope>NUCLEOTIDE SEQUENCE [LARGE SCALE GENOMIC DNA]</scope>
    <source>
        <strain evidence="2 3">MEBiC09566</strain>
    </source>
</reference>
<dbReference type="GO" id="GO:0016747">
    <property type="term" value="F:acyltransferase activity, transferring groups other than amino-acyl groups"/>
    <property type="evidence" value="ECO:0007669"/>
    <property type="project" value="InterPro"/>
</dbReference>
<protein>
    <recommendedName>
        <fullName evidence="1">N-acetyltransferase domain-containing protein</fullName>
    </recommendedName>
</protein>
<dbReference type="PROSITE" id="PS51186">
    <property type="entry name" value="GNAT"/>
    <property type="match status" value="1"/>
</dbReference>
<feature type="domain" description="N-acetyltransferase" evidence="1">
    <location>
        <begin position="46"/>
        <end position="191"/>
    </location>
</feature>
<dbReference type="EMBL" id="LAQL01000024">
    <property type="protein sequence ID" value="KLN58953.1"/>
    <property type="molecule type" value="Genomic_DNA"/>
</dbReference>
<dbReference type="OrthoDB" id="1438067at2"/>
<dbReference type="RefSeq" id="WP_047766068.1">
    <property type="nucleotide sequence ID" value="NZ_LAQL01000024.1"/>
</dbReference>
<keyword evidence="3" id="KW-1185">Reference proteome</keyword>
<gene>
    <name evidence="2" type="ORF">WH96_20230</name>
</gene>
<dbReference type="InterPro" id="IPR016181">
    <property type="entry name" value="Acyl_CoA_acyltransferase"/>
</dbReference>
<dbReference type="Pfam" id="PF00583">
    <property type="entry name" value="Acetyltransf_1"/>
    <property type="match status" value="1"/>
</dbReference>